<proteinExistence type="predicted"/>
<evidence type="ECO:0000313" key="2">
    <source>
        <dbReference type="Proteomes" id="UP000790709"/>
    </source>
</evidence>
<comment type="caution">
    <text evidence="1">The sequence shown here is derived from an EMBL/GenBank/DDBJ whole genome shotgun (WGS) entry which is preliminary data.</text>
</comment>
<protein>
    <submittedName>
        <fullName evidence="1">Uncharacterized protein</fullName>
    </submittedName>
</protein>
<keyword evidence="2" id="KW-1185">Reference proteome</keyword>
<name>A0ACB8BQP2_9AGAM</name>
<dbReference type="EMBL" id="MU266371">
    <property type="protein sequence ID" value="KAH7927152.1"/>
    <property type="molecule type" value="Genomic_DNA"/>
</dbReference>
<reference evidence="1" key="1">
    <citation type="journal article" date="2021" name="New Phytol.">
        <title>Evolutionary innovations through gain and loss of genes in the ectomycorrhizal Boletales.</title>
        <authorList>
            <person name="Wu G."/>
            <person name="Miyauchi S."/>
            <person name="Morin E."/>
            <person name="Kuo A."/>
            <person name="Drula E."/>
            <person name="Varga T."/>
            <person name="Kohler A."/>
            <person name="Feng B."/>
            <person name="Cao Y."/>
            <person name="Lipzen A."/>
            <person name="Daum C."/>
            <person name="Hundley H."/>
            <person name="Pangilinan J."/>
            <person name="Johnson J."/>
            <person name="Barry K."/>
            <person name="LaButti K."/>
            <person name="Ng V."/>
            <person name="Ahrendt S."/>
            <person name="Min B."/>
            <person name="Choi I.G."/>
            <person name="Park H."/>
            <person name="Plett J.M."/>
            <person name="Magnuson J."/>
            <person name="Spatafora J.W."/>
            <person name="Nagy L.G."/>
            <person name="Henrissat B."/>
            <person name="Grigoriev I.V."/>
            <person name="Yang Z.L."/>
            <person name="Xu J."/>
            <person name="Martin F.M."/>
        </authorList>
    </citation>
    <scope>NUCLEOTIDE SEQUENCE</scope>
    <source>
        <strain evidence="1">KUC20120723A-06</strain>
    </source>
</reference>
<gene>
    <name evidence="1" type="ORF">BV22DRAFT_303766</name>
</gene>
<evidence type="ECO:0000313" key="1">
    <source>
        <dbReference type="EMBL" id="KAH7927152.1"/>
    </source>
</evidence>
<organism evidence="1 2">
    <name type="scientific">Leucogyrophana mollusca</name>
    <dbReference type="NCBI Taxonomy" id="85980"/>
    <lineage>
        <taxon>Eukaryota</taxon>
        <taxon>Fungi</taxon>
        <taxon>Dikarya</taxon>
        <taxon>Basidiomycota</taxon>
        <taxon>Agaricomycotina</taxon>
        <taxon>Agaricomycetes</taxon>
        <taxon>Agaricomycetidae</taxon>
        <taxon>Boletales</taxon>
        <taxon>Boletales incertae sedis</taxon>
        <taxon>Leucogyrophana</taxon>
    </lineage>
</organism>
<sequence length="122" mass="13960">MWASTSNISSCILAICTWSQYKLLKAILLIILNEPPALTLTGCRSMPREAARNGSRRFHDQPRMFSSSVMLRANEKKVVKTLFPCPFRGRRAKGRTAKKMQRHSQSSLICRPFPTYDKALRM</sequence>
<dbReference type="Proteomes" id="UP000790709">
    <property type="component" value="Unassembled WGS sequence"/>
</dbReference>
<accession>A0ACB8BQP2</accession>